<dbReference type="PANTHER" id="PTHR23359">
    <property type="entry name" value="NUCLEOTIDE KINASE"/>
    <property type="match status" value="1"/>
</dbReference>
<feature type="binding site" evidence="5">
    <location>
        <position position="36"/>
    </location>
    <ligand>
        <name>AMP</name>
        <dbReference type="ChEBI" id="CHEBI:456215"/>
    </ligand>
</feature>
<gene>
    <name evidence="5" type="primary">adk</name>
    <name evidence="9" type="ORF">QJV27_04600</name>
</gene>
<feature type="region of interest" description="NMP" evidence="5">
    <location>
        <begin position="30"/>
        <end position="59"/>
    </location>
</feature>
<feature type="binding site" evidence="5">
    <location>
        <position position="92"/>
    </location>
    <ligand>
        <name>AMP</name>
        <dbReference type="ChEBI" id="CHEBI:456215"/>
    </ligand>
</feature>
<dbReference type="RefSeq" id="WP_281447798.1">
    <property type="nucleotide sequence ID" value="NZ_JASBAO010000001.1"/>
</dbReference>
<comment type="function">
    <text evidence="5">Catalyzes the reversible transfer of the terminal phosphate group between ATP and AMP. Plays an important role in cellular energy homeostasis and in adenine nucleotide metabolism.</text>
</comment>
<dbReference type="Pfam" id="PF00406">
    <property type="entry name" value="ADK"/>
    <property type="match status" value="1"/>
</dbReference>
<keyword evidence="1 5" id="KW-0808">Transferase</keyword>
<name>A0ABT6Q0R2_9PROT</name>
<keyword evidence="2 5" id="KW-0545">Nucleotide biosynthesis</keyword>
<feature type="domain" description="Adenylate kinase active site lid" evidence="8">
    <location>
        <begin position="127"/>
        <end position="163"/>
    </location>
</feature>
<dbReference type="GO" id="GO:0004017">
    <property type="term" value="F:AMP kinase activity"/>
    <property type="evidence" value="ECO:0007669"/>
    <property type="project" value="UniProtKB-EC"/>
</dbReference>
<feature type="binding site" evidence="5">
    <location>
        <position position="133"/>
    </location>
    <ligand>
        <name>Zn(2+)</name>
        <dbReference type="ChEBI" id="CHEBI:29105"/>
        <note>structural</note>
    </ligand>
</feature>
<feature type="binding site" evidence="5">
    <location>
        <begin position="57"/>
        <end position="59"/>
    </location>
    <ligand>
        <name>AMP</name>
        <dbReference type="ChEBI" id="CHEBI:456215"/>
    </ligand>
</feature>
<sequence>MKLVFLGPPGAGKGTQSQRLAQQYQIAQISTGDMLRAEVKAQSEIGQLAKKLMDNGDLVPDDLIVSMIEKRIQAEDCKNGFILDGFPRSLGQAEALDKMFERQGMKLDAVLSLNVDEEMLADRISGRFSCAKCGASYHKVFKKPAVEGVCDSCGSTELVSRADDNRDTVLARLETYKKQTAPLLPYYEKKSCLYSINGMKNVEDVAKDIDLILKKIKVSN</sequence>
<dbReference type="EC" id="2.7.4.3" evidence="5 7"/>
<evidence type="ECO:0000256" key="1">
    <source>
        <dbReference type="ARBA" id="ARBA00022679"/>
    </source>
</evidence>
<comment type="similarity">
    <text evidence="5 6">Belongs to the adenylate kinase family.</text>
</comment>
<feature type="binding site" evidence="5">
    <location>
        <position position="130"/>
    </location>
    <ligand>
        <name>Zn(2+)</name>
        <dbReference type="ChEBI" id="CHEBI:29105"/>
        <note>structural</note>
    </ligand>
</feature>
<feature type="binding site" evidence="5">
    <location>
        <position position="172"/>
    </location>
    <ligand>
        <name>AMP</name>
        <dbReference type="ChEBI" id="CHEBI:456215"/>
    </ligand>
</feature>
<keyword evidence="5" id="KW-0963">Cytoplasm</keyword>
<comment type="caution">
    <text evidence="9">The sequence shown here is derived from an EMBL/GenBank/DDBJ whole genome shotgun (WGS) entry which is preliminary data.</text>
</comment>
<evidence type="ECO:0000256" key="3">
    <source>
        <dbReference type="ARBA" id="ARBA00022741"/>
    </source>
</evidence>
<dbReference type="EMBL" id="JASBAO010000001">
    <property type="protein sequence ID" value="MDI2090669.1"/>
    <property type="molecule type" value="Genomic_DNA"/>
</dbReference>
<feature type="binding site" evidence="5">
    <location>
        <begin position="85"/>
        <end position="88"/>
    </location>
    <ligand>
        <name>AMP</name>
        <dbReference type="ChEBI" id="CHEBI:456215"/>
    </ligand>
</feature>
<comment type="subcellular location">
    <subcellularLocation>
        <location evidence="5 7">Cytoplasm</location>
    </subcellularLocation>
</comment>
<feature type="binding site" evidence="5">
    <location>
        <position position="200"/>
    </location>
    <ligand>
        <name>ATP</name>
        <dbReference type="ChEBI" id="CHEBI:30616"/>
    </ligand>
</feature>
<comment type="catalytic activity">
    <reaction evidence="5 7">
        <text>AMP + ATP = 2 ADP</text>
        <dbReference type="Rhea" id="RHEA:12973"/>
        <dbReference type="ChEBI" id="CHEBI:30616"/>
        <dbReference type="ChEBI" id="CHEBI:456215"/>
        <dbReference type="ChEBI" id="CHEBI:456216"/>
        <dbReference type="EC" id="2.7.4.3"/>
    </reaction>
</comment>
<dbReference type="InterPro" id="IPR007862">
    <property type="entry name" value="Adenylate_kinase_lid-dom"/>
</dbReference>
<keyword evidence="10" id="KW-1185">Reference proteome</keyword>
<dbReference type="NCBIfam" id="NF011100">
    <property type="entry name" value="PRK14527.1"/>
    <property type="match status" value="1"/>
</dbReference>
<feature type="binding site" evidence="5">
    <location>
        <position position="153"/>
    </location>
    <ligand>
        <name>Zn(2+)</name>
        <dbReference type="ChEBI" id="CHEBI:29105"/>
        <note>structural</note>
    </ligand>
</feature>
<feature type="binding site" evidence="5">
    <location>
        <position position="127"/>
    </location>
    <ligand>
        <name>ATP</name>
        <dbReference type="ChEBI" id="CHEBI:30616"/>
    </ligand>
</feature>
<keyword evidence="3 5" id="KW-0547">Nucleotide-binding</keyword>
<dbReference type="NCBIfam" id="TIGR01351">
    <property type="entry name" value="adk"/>
    <property type="match status" value="1"/>
</dbReference>
<keyword evidence="5 7" id="KW-0067">ATP-binding</keyword>
<dbReference type="CDD" id="cd01428">
    <property type="entry name" value="ADK"/>
    <property type="match status" value="1"/>
</dbReference>
<dbReference type="NCBIfam" id="NF001381">
    <property type="entry name" value="PRK00279.1-3"/>
    <property type="match status" value="1"/>
</dbReference>
<evidence type="ECO:0000256" key="5">
    <source>
        <dbReference type="HAMAP-Rule" id="MF_00235"/>
    </source>
</evidence>
<dbReference type="HAMAP" id="MF_00235">
    <property type="entry name" value="Adenylate_kinase_Adk"/>
    <property type="match status" value="1"/>
</dbReference>
<evidence type="ECO:0000259" key="8">
    <source>
        <dbReference type="Pfam" id="PF05191"/>
    </source>
</evidence>
<dbReference type="InterPro" id="IPR027417">
    <property type="entry name" value="P-loop_NTPase"/>
</dbReference>
<feature type="binding site" evidence="5">
    <location>
        <begin position="136"/>
        <end position="137"/>
    </location>
    <ligand>
        <name>ATP</name>
        <dbReference type="ChEBI" id="CHEBI:30616"/>
    </ligand>
</feature>
<dbReference type="Gene3D" id="3.40.50.300">
    <property type="entry name" value="P-loop containing nucleotide triphosphate hydrolases"/>
    <property type="match status" value="1"/>
</dbReference>
<protein>
    <recommendedName>
        <fullName evidence="5 7">Adenylate kinase</fullName>
        <shortName evidence="5">AK</shortName>
        <ecNumber evidence="5 7">2.7.4.3</ecNumber>
    </recommendedName>
    <alternativeName>
        <fullName evidence="5">ATP-AMP transphosphorylase</fullName>
    </alternativeName>
    <alternativeName>
        <fullName evidence="5">ATP:AMP phosphotransferase</fullName>
    </alternativeName>
    <alternativeName>
        <fullName evidence="5">Adenylate monophosphate kinase</fullName>
    </alternativeName>
</protein>
<feature type="binding site" evidence="5">
    <location>
        <position position="161"/>
    </location>
    <ligand>
        <name>AMP</name>
        <dbReference type="ChEBI" id="CHEBI:456215"/>
    </ligand>
</feature>
<dbReference type="Pfam" id="PF05191">
    <property type="entry name" value="ADK_lid"/>
    <property type="match status" value="1"/>
</dbReference>
<evidence type="ECO:0000256" key="6">
    <source>
        <dbReference type="RuleBase" id="RU003330"/>
    </source>
</evidence>
<keyword evidence="4 5" id="KW-0418">Kinase</keyword>
<dbReference type="PRINTS" id="PR00094">
    <property type="entry name" value="ADENYLTKNASE"/>
</dbReference>
<dbReference type="InterPro" id="IPR006259">
    <property type="entry name" value="Adenyl_kin_sub"/>
</dbReference>
<dbReference type="PROSITE" id="PS00113">
    <property type="entry name" value="ADENYLATE_KINASE"/>
    <property type="match status" value="1"/>
</dbReference>
<evidence type="ECO:0000313" key="10">
    <source>
        <dbReference type="Proteomes" id="UP001431634"/>
    </source>
</evidence>
<feature type="binding site" evidence="5">
    <location>
        <position position="31"/>
    </location>
    <ligand>
        <name>AMP</name>
        <dbReference type="ChEBI" id="CHEBI:456215"/>
    </ligand>
</feature>
<dbReference type="SUPFAM" id="SSF52540">
    <property type="entry name" value="P-loop containing nucleoside triphosphate hydrolases"/>
    <property type="match status" value="1"/>
</dbReference>
<evidence type="ECO:0000256" key="7">
    <source>
        <dbReference type="RuleBase" id="RU003331"/>
    </source>
</evidence>
<comment type="subunit">
    <text evidence="5 7">Monomer.</text>
</comment>
<accession>A0ABT6Q0R2</accession>
<dbReference type="Proteomes" id="UP001431634">
    <property type="component" value="Unassembled WGS sequence"/>
</dbReference>
<dbReference type="InterPro" id="IPR033690">
    <property type="entry name" value="Adenylat_kinase_CS"/>
</dbReference>
<evidence type="ECO:0000256" key="4">
    <source>
        <dbReference type="ARBA" id="ARBA00022777"/>
    </source>
</evidence>
<evidence type="ECO:0000256" key="2">
    <source>
        <dbReference type="ARBA" id="ARBA00022727"/>
    </source>
</evidence>
<dbReference type="NCBIfam" id="NF001380">
    <property type="entry name" value="PRK00279.1-2"/>
    <property type="match status" value="1"/>
</dbReference>
<feature type="binding site" evidence="5">
    <location>
        <position position="150"/>
    </location>
    <ligand>
        <name>Zn(2+)</name>
        <dbReference type="ChEBI" id="CHEBI:29105"/>
        <note>structural</note>
    </ligand>
</feature>
<dbReference type="InterPro" id="IPR000850">
    <property type="entry name" value="Adenylat/UMP-CMP_kin"/>
</dbReference>
<comment type="pathway">
    <text evidence="5">Purine metabolism; AMP biosynthesis via salvage pathway; AMP from ADP: step 1/1.</text>
</comment>
<evidence type="ECO:0000313" key="9">
    <source>
        <dbReference type="EMBL" id="MDI2090669.1"/>
    </source>
</evidence>
<organism evidence="9 10">
    <name type="scientific">Commensalibacter oyaizuii</name>
    <dbReference type="NCBI Taxonomy" id="3043873"/>
    <lineage>
        <taxon>Bacteria</taxon>
        <taxon>Pseudomonadati</taxon>
        <taxon>Pseudomonadota</taxon>
        <taxon>Alphaproteobacteria</taxon>
        <taxon>Acetobacterales</taxon>
        <taxon>Acetobacteraceae</taxon>
    </lineage>
</organism>
<keyword evidence="5" id="KW-0479">Metal-binding</keyword>
<proteinExistence type="inferred from homology"/>
<comment type="domain">
    <text evidence="5">Consists of three domains, a large central CORE domain and two small peripheral domains, NMPbind and LID, which undergo movements during catalysis. The LID domain closes over the site of phosphoryl transfer upon ATP binding. Assembling and dissambling the active center during each catalytic cycle provides an effective means to prevent ATP hydrolysis. Some bacteria have evolved a zinc-coordinating structure that stabilizes the LID domain.</text>
</comment>
<keyword evidence="5" id="KW-0862">Zinc</keyword>
<comment type="caution">
    <text evidence="5">Lacks conserved residue(s) required for the propagation of feature annotation.</text>
</comment>
<feature type="binding site" evidence="5">
    <location>
        <begin position="10"/>
        <end position="15"/>
    </location>
    <ligand>
        <name>ATP</name>
        <dbReference type="ChEBI" id="CHEBI:30616"/>
    </ligand>
</feature>
<reference evidence="9" key="1">
    <citation type="submission" date="2023-05" db="EMBL/GenBank/DDBJ databases">
        <title>Whole genome sequence of Commensalibacter sp.</title>
        <authorList>
            <person name="Charoenyingcharoen P."/>
            <person name="Yukphan P."/>
        </authorList>
    </citation>
    <scope>NUCLEOTIDE SEQUENCE</scope>
    <source>
        <strain evidence="9">TBRC 16381</strain>
    </source>
</reference>